<evidence type="ECO:0000313" key="2">
    <source>
        <dbReference type="EMBL" id="PSR76121.1"/>
    </source>
</evidence>
<name>A0A2R6NT28_9APHY</name>
<gene>
    <name evidence="2" type="ORF">PHLCEN_2v8671</name>
</gene>
<accession>A0A2R6NT28</accession>
<feature type="region of interest" description="Disordered" evidence="1">
    <location>
        <begin position="99"/>
        <end position="161"/>
    </location>
</feature>
<protein>
    <submittedName>
        <fullName evidence="2">Uncharacterized protein</fullName>
    </submittedName>
</protein>
<dbReference type="AlphaFoldDB" id="A0A2R6NT28"/>
<dbReference type="Proteomes" id="UP000186601">
    <property type="component" value="Unassembled WGS sequence"/>
</dbReference>
<organism evidence="2 3">
    <name type="scientific">Hermanssonia centrifuga</name>
    <dbReference type="NCBI Taxonomy" id="98765"/>
    <lineage>
        <taxon>Eukaryota</taxon>
        <taxon>Fungi</taxon>
        <taxon>Dikarya</taxon>
        <taxon>Basidiomycota</taxon>
        <taxon>Agaricomycotina</taxon>
        <taxon>Agaricomycetes</taxon>
        <taxon>Polyporales</taxon>
        <taxon>Meruliaceae</taxon>
        <taxon>Hermanssonia</taxon>
    </lineage>
</organism>
<feature type="region of interest" description="Disordered" evidence="1">
    <location>
        <begin position="197"/>
        <end position="241"/>
    </location>
</feature>
<comment type="caution">
    <text evidence="2">The sequence shown here is derived from an EMBL/GenBank/DDBJ whole genome shotgun (WGS) entry which is preliminary data.</text>
</comment>
<proteinExistence type="predicted"/>
<keyword evidence="3" id="KW-1185">Reference proteome</keyword>
<dbReference type="EMBL" id="MLYV02000861">
    <property type="protein sequence ID" value="PSR76121.1"/>
    <property type="molecule type" value="Genomic_DNA"/>
</dbReference>
<dbReference type="OrthoDB" id="5599874at2759"/>
<feature type="compositionally biased region" description="Basic and acidic residues" evidence="1">
    <location>
        <begin position="222"/>
        <end position="235"/>
    </location>
</feature>
<sequence>MRGRPSLHLLGTEKLEDVWLDTKNTVNVQIYFENILCLMPITSAPGTTDEGIRISLSESDDPETNDLLIYGQLLPTEQDAPSSSTSPPKMMHILAARILPNPPPPVNRAPRPDDPTPRLPPAHLFEDTEPFTRRKRELSDASIVFGGGGAKRKKPAEDEQVKRAREVMLNLPKPGGPSASAPKGSRISKEDVIFKVPHLPNRTSSVSDVDSDVFGSVHRKGKERESGSDELEKANKTVRTV</sequence>
<evidence type="ECO:0000256" key="1">
    <source>
        <dbReference type="SAM" id="MobiDB-lite"/>
    </source>
</evidence>
<reference evidence="2 3" key="1">
    <citation type="submission" date="2018-02" db="EMBL/GenBank/DDBJ databases">
        <title>Genome sequence of the basidiomycete white-rot fungus Phlebia centrifuga.</title>
        <authorList>
            <person name="Granchi Z."/>
            <person name="Peng M."/>
            <person name="de Vries R.P."/>
            <person name="Hilden K."/>
            <person name="Makela M.R."/>
            <person name="Grigoriev I."/>
            <person name="Riley R."/>
        </authorList>
    </citation>
    <scope>NUCLEOTIDE SEQUENCE [LARGE SCALE GENOMIC DNA]</scope>
    <source>
        <strain evidence="2 3">FBCC195</strain>
    </source>
</reference>
<evidence type="ECO:0000313" key="3">
    <source>
        <dbReference type="Proteomes" id="UP000186601"/>
    </source>
</evidence>